<dbReference type="GO" id="GO:0005829">
    <property type="term" value="C:cytosol"/>
    <property type="evidence" value="ECO:0007669"/>
    <property type="project" value="TreeGrafter"/>
</dbReference>
<organism evidence="2">
    <name type="scientific">mine drainage metagenome</name>
    <dbReference type="NCBI Taxonomy" id="410659"/>
    <lineage>
        <taxon>unclassified sequences</taxon>
        <taxon>metagenomes</taxon>
        <taxon>ecological metagenomes</taxon>
    </lineage>
</organism>
<keyword evidence="2" id="KW-0030">Aminoacyl-tRNA synthetase</keyword>
<dbReference type="SUPFAM" id="SSF55826">
    <property type="entry name" value="YbaK/ProRS associated domain"/>
    <property type="match status" value="1"/>
</dbReference>
<reference evidence="2" key="2">
    <citation type="journal article" date="2014" name="ISME J.">
        <title>Microbial stratification in low pH oxic and suboxic macroscopic growths along an acid mine drainage.</title>
        <authorList>
            <person name="Mendez-Garcia C."/>
            <person name="Mesa V."/>
            <person name="Sprenger R.R."/>
            <person name="Richter M."/>
            <person name="Diez M.S."/>
            <person name="Solano J."/>
            <person name="Bargiela R."/>
            <person name="Golyshina O.V."/>
            <person name="Manteca A."/>
            <person name="Ramos J.L."/>
            <person name="Gallego J.R."/>
            <person name="Llorente I."/>
            <person name="Martins Dos Santos V.A."/>
            <person name="Jensen O.N."/>
            <person name="Pelaez A.I."/>
            <person name="Sanchez J."/>
            <person name="Ferrer M."/>
        </authorList>
    </citation>
    <scope>NUCLEOTIDE SEQUENCE</scope>
</reference>
<dbReference type="Pfam" id="PF04073">
    <property type="entry name" value="tRNA_edit"/>
    <property type="match status" value="1"/>
</dbReference>
<keyword evidence="2" id="KW-0436">Ligase</keyword>
<feature type="domain" description="YbaK/aminoacyl-tRNA synthetase-associated" evidence="1">
    <location>
        <begin position="95"/>
        <end position="214"/>
    </location>
</feature>
<dbReference type="GO" id="GO:0002161">
    <property type="term" value="F:aminoacyl-tRNA deacylase activity"/>
    <property type="evidence" value="ECO:0007669"/>
    <property type="project" value="InterPro"/>
</dbReference>
<dbReference type="InterPro" id="IPR050062">
    <property type="entry name" value="Pro-tRNA_synthetase"/>
</dbReference>
<reference evidence="2" key="1">
    <citation type="submission" date="2013-08" db="EMBL/GenBank/DDBJ databases">
        <authorList>
            <person name="Mendez C."/>
            <person name="Richter M."/>
            <person name="Ferrer M."/>
            <person name="Sanchez J."/>
        </authorList>
    </citation>
    <scope>NUCLEOTIDE SEQUENCE</scope>
</reference>
<dbReference type="GO" id="GO:0006433">
    <property type="term" value="P:prolyl-tRNA aminoacylation"/>
    <property type="evidence" value="ECO:0007669"/>
    <property type="project" value="TreeGrafter"/>
</dbReference>
<accession>T0Y1Y3</accession>
<dbReference type="GO" id="GO:0004827">
    <property type="term" value="F:proline-tRNA ligase activity"/>
    <property type="evidence" value="ECO:0007669"/>
    <property type="project" value="TreeGrafter"/>
</dbReference>
<feature type="non-terminal residue" evidence="2">
    <location>
        <position position="233"/>
    </location>
</feature>
<dbReference type="CDD" id="cd04334">
    <property type="entry name" value="ProRS-INS"/>
    <property type="match status" value="1"/>
</dbReference>
<dbReference type="EMBL" id="AUZZ01011493">
    <property type="protein sequence ID" value="EQD26027.1"/>
    <property type="molecule type" value="Genomic_DNA"/>
</dbReference>
<dbReference type="PANTHER" id="PTHR42753">
    <property type="entry name" value="MITOCHONDRIAL RIBOSOME PROTEIN L39/PROLYL-TRNA LIGASE FAMILY MEMBER"/>
    <property type="match status" value="1"/>
</dbReference>
<protein>
    <submittedName>
        <fullName evidence="2">Prolyl-tRNA synthetase</fullName>
    </submittedName>
</protein>
<dbReference type="Gene3D" id="3.90.960.10">
    <property type="entry name" value="YbaK/aminoacyl-tRNA synthetase-associated domain"/>
    <property type="match status" value="1"/>
</dbReference>
<dbReference type="InterPro" id="IPR045864">
    <property type="entry name" value="aa-tRNA-synth_II/BPL/LPL"/>
</dbReference>
<evidence type="ECO:0000313" key="2">
    <source>
        <dbReference type="EMBL" id="EQD26027.1"/>
    </source>
</evidence>
<dbReference type="SUPFAM" id="SSF55681">
    <property type="entry name" value="Class II aaRS and biotin synthetases"/>
    <property type="match status" value="1"/>
</dbReference>
<name>T0Y1Y3_9ZZZZ</name>
<evidence type="ECO:0000259" key="1">
    <source>
        <dbReference type="Pfam" id="PF04073"/>
    </source>
</evidence>
<feature type="non-terminal residue" evidence="2">
    <location>
        <position position="1"/>
    </location>
</feature>
<gene>
    <name evidence="2" type="ORF">B2A_15816</name>
</gene>
<dbReference type="PANTHER" id="PTHR42753:SF2">
    <property type="entry name" value="PROLINE--TRNA LIGASE"/>
    <property type="match status" value="1"/>
</dbReference>
<comment type="caution">
    <text evidence="2">The sequence shown here is derived from an EMBL/GenBank/DDBJ whole genome shotgun (WGS) entry which is preliminary data.</text>
</comment>
<dbReference type="InterPro" id="IPR036754">
    <property type="entry name" value="YbaK/aa-tRNA-synt-asso_dom_sf"/>
</dbReference>
<sequence>SLDRDAAGLEKQYTRQHKAYTTIFDRCGLPAIAVGADVGMMGGSGAHEFMYLTPIGEDTLVLCDSCGYAQNRQVARLAKVAPEHEPAQPIERVDTPGASTIEDLVRVLGIGAEKTAKALLVMATVPGRPEMLPVLAVVRGDMTVNETKLANAVGASDLRPMTDEEVVAVGVVAGYASPVAVADRVTVVVDDLVATSPNLVAGANEEGVHLRNVNVGRITSPRWSPTSSRRATE</sequence>
<proteinExistence type="predicted"/>
<dbReference type="InterPro" id="IPR007214">
    <property type="entry name" value="YbaK/aa-tRNA-synth-assoc-dom"/>
</dbReference>
<dbReference type="AlphaFoldDB" id="T0Y1Y3"/>